<dbReference type="AlphaFoldDB" id="A0A6J5ZGB0"/>
<feature type="region of interest" description="Disordered" evidence="1">
    <location>
        <begin position="150"/>
        <end position="175"/>
    </location>
</feature>
<proteinExistence type="predicted"/>
<evidence type="ECO:0000313" key="2">
    <source>
        <dbReference type="EMBL" id="CAB4339759.1"/>
    </source>
</evidence>
<dbReference type="EMBL" id="CAESAG010000132">
    <property type="protein sequence ID" value="CAB4339759.1"/>
    <property type="molecule type" value="Genomic_DNA"/>
</dbReference>
<organism evidence="2">
    <name type="scientific">freshwater metagenome</name>
    <dbReference type="NCBI Taxonomy" id="449393"/>
    <lineage>
        <taxon>unclassified sequences</taxon>
        <taxon>metagenomes</taxon>
        <taxon>ecological metagenomes</taxon>
    </lineage>
</organism>
<sequence>MAKKRETTSAPTVTNLPLPISETPLVIDLPDGQKLVIGKMANGSIIEVATWRGTGRPDSRTNRLMLGMSSANSLAAPTETIQPSTTPRRNVGLKGVKLPKIDLTSLISRVKSIFEKAAKPVARVSNVEPEEFTSDFNVDEWLAKITSKAERANELPKKSPKKVAVSKSSKPAKKK</sequence>
<reference evidence="2" key="1">
    <citation type="submission" date="2020-05" db="EMBL/GenBank/DDBJ databases">
        <authorList>
            <person name="Chiriac C."/>
            <person name="Salcher M."/>
            <person name="Ghai R."/>
            <person name="Kavagutti S V."/>
        </authorList>
    </citation>
    <scope>NUCLEOTIDE SEQUENCE</scope>
</reference>
<name>A0A6J5ZGB0_9ZZZZ</name>
<evidence type="ECO:0000256" key="1">
    <source>
        <dbReference type="SAM" id="MobiDB-lite"/>
    </source>
</evidence>
<accession>A0A6J5ZGB0</accession>
<protein>
    <submittedName>
        <fullName evidence="2">Unannotated protein</fullName>
    </submittedName>
</protein>
<gene>
    <name evidence="2" type="ORF">UFOPK4080_00814</name>
</gene>